<evidence type="ECO:0000313" key="4">
    <source>
        <dbReference type="Proteomes" id="UP001057134"/>
    </source>
</evidence>
<evidence type="ECO:0000259" key="2">
    <source>
        <dbReference type="Pfam" id="PF03779"/>
    </source>
</evidence>
<dbReference type="RefSeq" id="WP_249865447.1">
    <property type="nucleotide sequence ID" value="NZ_CP027059.1"/>
</dbReference>
<sequence>MKTRSVFITLFGIWFIAAPSVFGYTDLYAAAWISVGLGIVQIIASLWSLRYASGDSPPHLVTLLTGLVMAVMPFTLLSDRTIWISAAIGVLTILFSFANLSVRARK</sequence>
<dbReference type="InterPro" id="IPR005530">
    <property type="entry name" value="SPW"/>
</dbReference>
<dbReference type="Proteomes" id="UP001057134">
    <property type="component" value="Chromosome"/>
</dbReference>
<feature type="transmembrane region" description="Helical" evidence="1">
    <location>
        <begin position="59"/>
        <end position="76"/>
    </location>
</feature>
<protein>
    <recommendedName>
        <fullName evidence="2">SPW repeat-containing integral membrane domain-containing protein</fullName>
    </recommendedName>
</protein>
<keyword evidence="4" id="KW-1185">Reference proteome</keyword>
<feature type="domain" description="SPW repeat-containing integral membrane" evidence="2">
    <location>
        <begin position="5"/>
        <end position="96"/>
    </location>
</feature>
<feature type="transmembrane region" description="Helical" evidence="1">
    <location>
        <begin position="82"/>
        <end position="102"/>
    </location>
</feature>
<reference evidence="3" key="1">
    <citation type="submission" date="2018-02" db="EMBL/GenBank/DDBJ databases">
        <authorList>
            <person name="Kim S.-K."/>
            <person name="Jung H.-I."/>
            <person name="Lee S.-W."/>
        </authorList>
    </citation>
    <scope>NUCLEOTIDE SEQUENCE</scope>
    <source>
        <strain evidence="3">SK3146</strain>
    </source>
</reference>
<accession>A0ABY4RPV3</accession>
<reference evidence="3" key="2">
    <citation type="journal article" date="2021" name="J Anim Sci Technol">
        <title>Complete genome sequence of Paenibacillus konkukensis sp. nov. SK3146 as a potential probiotic strain.</title>
        <authorList>
            <person name="Jung H.I."/>
            <person name="Park S."/>
            <person name="Niu K.M."/>
            <person name="Lee S.W."/>
            <person name="Kothari D."/>
            <person name="Yi K.J."/>
            <person name="Kim S.K."/>
        </authorList>
    </citation>
    <scope>NUCLEOTIDE SEQUENCE</scope>
    <source>
        <strain evidence="3">SK3146</strain>
    </source>
</reference>
<organism evidence="3 4">
    <name type="scientific">Paenibacillus konkukensis</name>
    <dbReference type="NCBI Taxonomy" id="2020716"/>
    <lineage>
        <taxon>Bacteria</taxon>
        <taxon>Bacillati</taxon>
        <taxon>Bacillota</taxon>
        <taxon>Bacilli</taxon>
        <taxon>Bacillales</taxon>
        <taxon>Paenibacillaceae</taxon>
        <taxon>Paenibacillus</taxon>
    </lineage>
</organism>
<keyword evidence="1" id="KW-1133">Transmembrane helix</keyword>
<keyword evidence="1" id="KW-0472">Membrane</keyword>
<feature type="transmembrane region" description="Helical" evidence="1">
    <location>
        <begin position="33"/>
        <end position="52"/>
    </location>
</feature>
<dbReference type="EMBL" id="CP027059">
    <property type="protein sequence ID" value="UQZ83429.1"/>
    <property type="molecule type" value="Genomic_DNA"/>
</dbReference>
<evidence type="ECO:0000313" key="3">
    <source>
        <dbReference type="EMBL" id="UQZ83429.1"/>
    </source>
</evidence>
<evidence type="ECO:0000256" key="1">
    <source>
        <dbReference type="SAM" id="Phobius"/>
    </source>
</evidence>
<gene>
    <name evidence="3" type="ORF">SK3146_02616</name>
</gene>
<keyword evidence="1" id="KW-0812">Transmembrane</keyword>
<name>A0ABY4RPV3_9BACL</name>
<dbReference type="Pfam" id="PF03779">
    <property type="entry name" value="SPW"/>
    <property type="match status" value="1"/>
</dbReference>
<proteinExistence type="predicted"/>